<comment type="caution">
    <text evidence="2">The sequence shown here is derived from an EMBL/GenBank/DDBJ whole genome shotgun (WGS) entry which is preliminary data.</text>
</comment>
<name>A0A2P4XZS0_9STRA</name>
<feature type="region of interest" description="Disordered" evidence="1">
    <location>
        <begin position="98"/>
        <end position="130"/>
    </location>
</feature>
<protein>
    <submittedName>
        <fullName evidence="2">Uncharacterized protein</fullName>
    </submittedName>
</protein>
<dbReference type="EMBL" id="NCKW01006652">
    <property type="protein sequence ID" value="POM71037.1"/>
    <property type="molecule type" value="Genomic_DNA"/>
</dbReference>
<gene>
    <name evidence="2" type="ORF">PHPALM_12451</name>
</gene>
<keyword evidence="3" id="KW-1185">Reference proteome</keyword>
<dbReference type="AlphaFoldDB" id="A0A2P4XZS0"/>
<organism evidence="2 3">
    <name type="scientific">Phytophthora palmivora</name>
    <dbReference type="NCBI Taxonomy" id="4796"/>
    <lineage>
        <taxon>Eukaryota</taxon>
        <taxon>Sar</taxon>
        <taxon>Stramenopiles</taxon>
        <taxon>Oomycota</taxon>
        <taxon>Peronosporomycetes</taxon>
        <taxon>Peronosporales</taxon>
        <taxon>Peronosporaceae</taxon>
        <taxon>Phytophthora</taxon>
    </lineage>
</organism>
<proteinExistence type="predicted"/>
<accession>A0A2P4XZS0</accession>
<dbReference type="Proteomes" id="UP000237271">
    <property type="component" value="Unassembled WGS sequence"/>
</dbReference>
<evidence type="ECO:0000256" key="1">
    <source>
        <dbReference type="SAM" id="MobiDB-lite"/>
    </source>
</evidence>
<evidence type="ECO:0000313" key="2">
    <source>
        <dbReference type="EMBL" id="POM71037.1"/>
    </source>
</evidence>
<evidence type="ECO:0000313" key="3">
    <source>
        <dbReference type="Proteomes" id="UP000237271"/>
    </source>
</evidence>
<sequence length="130" mass="14351">MPTGLSVNYTYIKPGMMGQMDVTKKGEPTHIQDNTELPILEATELTIPEPTEYAHRSCIREGEVEQKNESKLNEDDPVRPFDGEAFLEALHSEISFDVTAPDDINKSSDGESEDVMTNSNMVDDDGVGSD</sequence>
<reference evidence="2 3" key="1">
    <citation type="journal article" date="2017" name="Genome Biol. Evol.">
        <title>Phytophthora megakarya and P. palmivora, closely related causal agents of cacao black pod rot, underwent increases in genome sizes and gene numbers by different mechanisms.</title>
        <authorList>
            <person name="Ali S.S."/>
            <person name="Shao J."/>
            <person name="Lary D.J."/>
            <person name="Kronmiller B."/>
            <person name="Shen D."/>
            <person name="Strem M.D."/>
            <person name="Amoako-Attah I."/>
            <person name="Akrofi A.Y."/>
            <person name="Begoude B.A."/>
            <person name="Ten Hoopen G.M."/>
            <person name="Coulibaly K."/>
            <person name="Kebe B.I."/>
            <person name="Melnick R.L."/>
            <person name="Guiltinan M.J."/>
            <person name="Tyler B.M."/>
            <person name="Meinhardt L.W."/>
            <person name="Bailey B.A."/>
        </authorList>
    </citation>
    <scope>NUCLEOTIDE SEQUENCE [LARGE SCALE GENOMIC DNA]</scope>
    <source>
        <strain evidence="3">sbr112.9</strain>
    </source>
</reference>